<dbReference type="InterPro" id="IPR006016">
    <property type="entry name" value="UspA"/>
</dbReference>
<accession>A0ABV3TCF9</accession>
<feature type="domain" description="UspA" evidence="2">
    <location>
        <begin position="8"/>
        <end position="154"/>
    </location>
</feature>
<protein>
    <submittedName>
        <fullName evidence="3">Universal stress protein</fullName>
    </submittedName>
</protein>
<proteinExistence type="inferred from homology"/>
<dbReference type="InterPro" id="IPR014729">
    <property type="entry name" value="Rossmann-like_a/b/a_fold"/>
</dbReference>
<dbReference type="PRINTS" id="PR01438">
    <property type="entry name" value="UNVRSLSTRESS"/>
</dbReference>
<dbReference type="Proteomes" id="UP001556709">
    <property type="component" value="Unassembled WGS sequence"/>
</dbReference>
<dbReference type="CDD" id="cd00293">
    <property type="entry name" value="USP-like"/>
    <property type="match status" value="1"/>
</dbReference>
<dbReference type="InterPro" id="IPR006015">
    <property type="entry name" value="Universal_stress_UspA"/>
</dbReference>
<evidence type="ECO:0000259" key="2">
    <source>
        <dbReference type="Pfam" id="PF00582"/>
    </source>
</evidence>
<dbReference type="SUPFAM" id="SSF52402">
    <property type="entry name" value="Adenine nucleotide alpha hydrolases-like"/>
    <property type="match status" value="1"/>
</dbReference>
<dbReference type="Gene3D" id="3.40.50.620">
    <property type="entry name" value="HUPs"/>
    <property type="match status" value="1"/>
</dbReference>
<keyword evidence="4" id="KW-1185">Reference proteome</keyword>
<dbReference type="PANTHER" id="PTHR46268:SF6">
    <property type="entry name" value="UNIVERSAL STRESS PROTEIN UP12"/>
    <property type="match status" value="1"/>
</dbReference>
<evidence type="ECO:0000256" key="1">
    <source>
        <dbReference type="ARBA" id="ARBA00008791"/>
    </source>
</evidence>
<dbReference type="Pfam" id="PF00582">
    <property type="entry name" value="Usp"/>
    <property type="match status" value="1"/>
</dbReference>
<reference evidence="3 4" key="1">
    <citation type="submission" date="2024-02" db="EMBL/GenBank/DDBJ databases">
        <title>New especies of Spiribacter isolated from saline water.</title>
        <authorList>
            <person name="Leon M.J."/>
            <person name="De La Haba R."/>
            <person name="Sanchez-Porro C."/>
            <person name="Ventosa A."/>
        </authorList>
    </citation>
    <scope>NUCLEOTIDE SEQUENCE [LARGE SCALE GENOMIC DNA]</scope>
    <source>
        <strain evidence="4">ag22IC6-390</strain>
    </source>
</reference>
<comment type="similarity">
    <text evidence="1">Belongs to the universal stress protein A family.</text>
</comment>
<dbReference type="PANTHER" id="PTHR46268">
    <property type="entry name" value="STRESS RESPONSE PROTEIN NHAX"/>
    <property type="match status" value="1"/>
</dbReference>
<evidence type="ECO:0000313" key="3">
    <source>
        <dbReference type="EMBL" id="MEX0469319.1"/>
    </source>
</evidence>
<dbReference type="EMBL" id="JBAKFM010000002">
    <property type="protein sequence ID" value="MEX0469319.1"/>
    <property type="molecule type" value="Genomic_DNA"/>
</dbReference>
<dbReference type="RefSeq" id="WP_367958431.1">
    <property type="nucleotide sequence ID" value="NZ_JBAKFH010000004.1"/>
</dbReference>
<comment type="caution">
    <text evidence="3">The sequence shown here is derived from an EMBL/GenBank/DDBJ whole genome shotgun (WGS) entry which is preliminary data.</text>
</comment>
<name>A0ABV3TCF9_9GAMM</name>
<evidence type="ECO:0000313" key="4">
    <source>
        <dbReference type="Proteomes" id="UP001556709"/>
    </source>
</evidence>
<sequence>MSQSPAILLVPVDGSEGASKAVRYAGGLAQRLDLPLRFLFVFPDDPVDMFGIPTEDPRAEELEYFSPDAFNKLRNRTAEKNFAAAREALGRMDVTIEEVTLSGAPAEAIVEHARETEDPMIIIGSRGMGGLKSLLIGSVSQRVLHHAPCPVTVV</sequence>
<gene>
    <name evidence="3" type="ORF">V6X73_06235</name>
</gene>
<organism evidence="3 4">
    <name type="scientific">Spiribacter pallidus</name>
    <dbReference type="NCBI Taxonomy" id="1987936"/>
    <lineage>
        <taxon>Bacteria</taxon>
        <taxon>Pseudomonadati</taxon>
        <taxon>Pseudomonadota</taxon>
        <taxon>Gammaproteobacteria</taxon>
        <taxon>Chromatiales</taxon>
        <taxon>Ectothiorhodospiraceae</taxon>
        <taxon>Spiribacter</taxon>
    </lineage>
</organism>